<dbReference type="PANTHER" id="PTHR48101">
    <property type="entry name" value="METHYLMALONYL-COA MUTASE, MITOCHONDRIAL-RELATED"/>
    <property type="match status" value="1"/>
</dbReference>
<dbReference type="Gene3D" id="3.20.20.240">
    <property type="entry name" value="Methylmalonyl-CoA mutase"/>
    <property type="match status" value="1"/>
</dbReference>
<comment type="caution">
    <text evidence="4">The sequence shown here is derived from an EMBL/GenBank/DDBJ whole genome shotgun (WGS) entry which is preliminary data.</text>
</comment>
<keyword evidence="2" id="KW-0413">Isomerase</keyword>
<organism evidence="4 5">
    <name type="scientific">Embleya scabrispora</name>
    <dbReference type="NCBI Taxonomy" id="159449"/>
    <lineage>
        <taxon>Bacteria</taxon>
        <taxon>Bacillati</taxon>
        <taxon>Actinomycetota</taxon>
        <taxon>Actinomycetes</taxon>
        <taxon>Kitasatosporales</taxon>
        <taxon>Streptomycetaceae</taxon>
        <taxon>Embleya</taxon>
    </lineage>
</organism>
<dbReference type="AlphaFoldDB" id="A0A1T3NWD8"/>
<accession>A0A1T3NWD8</accession>
<dbReference type="OrthoDB" id="9762378at2"/>
<proteinExistence type="predicted"/>
<dbReference type="Pfam" id="PF01642">
    <property type="entry name" value="MM_CoA_mutase"/>
    <property type="match status" value="1"/>
</dbReference>
<keyword evidence="5" id="KW-1185">Reference proteome</keyword>
<dbReference type="Proteomes" id="UP000190037">
    <property type="component" value="Unassembled WGS sequence"/>
</dbReference>
<dbReference type="EMBL" id="MWQN01000001">
    <property type="protein sequence ID" value="OPC81085.1"/>
    <property type="molecule type" value="Genomic_DNA"/>
</dbReference>
<evidence type="ECO:0000259" key="3">
    <source>
        <dbReference type="Pfam" id="PF01642"/>
    </source>
</evidence>
<name>A0A1T3NWD8_9ACTN</name>
<dbReference type="InterPro" id="IPR006099">
    <property type="entry name" value="MeMalonylCoA_mutase_a/b_cat"/>
</dbReference>
<dbReference type="InterPro" id="IPR006098">
    <property type="entry name" value="MMCoA_mutase_a_cat"/>
</dbReference>
<dbReference type="STRING" id="159449.B4N89_09085"/>
<evidence type="ECO:0000313" key="5">
    <source>
        <dbReference type="Proteomes" id="UP000190037"/>
    </source>
</evidence>
<dbReference type="GO" id="GO:0031419">
    <property type="term" value="F:cobalamin binding"/>
    <property type="evidence" value="ECO:0007669"/>
    <property type="project" value="UniProtKB-KW"/>
</dbReference>
<evidence type="ECO:0000313" key="4">
    <source>
        <dbReference type="EMBL" id="OPC81085.1"/>
    </source>
</evidence>
<sequence>MNTEDIEEGRRRWQDRYDKVRNDGMRRTTLSELEVEPVYGPPADQPYAGFERIGWPGEFPYTRGLYPTGYRGRAWTIRQFAGFGNAEQTNERYRMILAAGGGGLSVAFDMPTLMGRDSDDERSLGEVGHCGVAVDSAADMDVLFRDIPLGDVTTSMTISGPAVPAFCMYLVAAERQGVDIGTLNGTLQTDIYKEYIAQKEWLFAPEPHLRLIGDLMEYCAEKIPAYKPLSVSGYHIREAGATAAQELAYTLANGFGYVELGLSRGMDVDVFGPGLSFFFDAHVDFFEEIAKFRAARRIWARWMRDVYGAKTAKAQWLRFHTQTAGVSLTAQQPYNNVVRTAVEALAAVLGGTNSLHTNALDETLALPSEQAAEIALRTQQVLMEETGVAAVADPLGGSWYVEALTDRLEAEAEATFAKIRELGESSPHPIGPMTSGILRGIEDGWFTGEIAESAFRYQRAVEKGDKRVVGVNCHEGSVTGDLEIMRVSHEVERDQVATLGKRRGARDQAAVDSALGAMRDVARGSGNLVPPMLAAARAEATLGEICDVLREEWGTYTEPARF</sequence>
<protein>
    <submittedName>
        <fullName evidence="4">Methylmalonyl-CoA mutase</fullName>
    </submittedName>
</protein>
<reference evidence="4 5" key="1">
    <citation type="submission" date="2017-03" db="EMBL/GenBank/DDBJ databases">
        <title>Draft genome sequence of Streptomyces scabrisporus NF3, endophyte isolated from Amphipterygium adstringens.</title>
        <authorList>
            <person name="Vazquez M."/>
            <person name="Ceapa C.D."/>
            <person name="Rodriguez Luna D."/>
            <person name="Sanchez Esquivel S."/>
        </authorList>
    </citation>
    <scope>NUCLEOTIDE SEQUENCE [LARGE SCALE GENOMIC DNA]</scope>
    <source>
        <strain evidence="4 5">NF3</strain>
    </source>
</reference>
<dbReference type="SUPFAM" id="SSF51703">
    <property type="entry name" value="Cobalamin (vitamin B12)-dependent enzymes"/>
    <property type="match status" value="1"/>
</dbReference>
<gene>
    <name evidence="4" type="ORF">B4N89_09085</name>
</gene>
<evidence type="ECO:0000256" key="2">
    <source>
        <dbReference type="ARBA" id="ARBA00023235"/>
    </source>
</evidence>
<dbReference type="GO" id="GO:0004494">
    <property type="term" value="F:methylmalonyl-CoA mutase activity"/>
    <property type="evidence" value="ECO:0007669"/>
    <property type="project" value="UniProtKB-EC"/>
</dbReference>
<evidence type="ECO:0000256" key="1">
    <source>
        <dbReference type="ARBA" id="ARBA00011870"/>
    </source>
</evidence>
<dbReference type="NCBIfam" id="TIGR00641">
    <property type="entry name" value="acid_CoA_mut_N"/>
    <property type="match status" value="1"/>
</dbReference>
<dbReference type="PANTHER" id="PTHR48101:SF1">
    <property type="entry name" value="METHYLMALONYL-COA MUTASE, LARGE SUBUNIT"/>
    <property type="match status" value="1"/>
</dbReference>
<feature type="domain" description="Methylmalonyl-CoA mutase alpha/beta chain catalytic" evidence="3">
    <location>
        <begin position="29"/>
        <end position="554"/>
    </location>
</feature>
<dbReference type="InterPro" id="IPR016176">
    <property type="entry name" value="Cbl-dep_enz_cat"/>
</dbReference>
<comment type="subunit">
    <text evidence="1">Heterodimer of an alpha and a beta chain.</text>
</comment>
<dbReference type="eggNOG" id="COG1884">
    <property type="taxonomic scope" value="Bacteria"/>
</dbReference>